<dbReference type="EMBL" id="CAJVPU010021384">
    <property type="protein sequence ID" value="CAG8681012.1"/>
    <property type="molecule type" value="Genomic_DNA"/>
</dbReference>
<sequence length="86" mass="10131">MQHESQVMQQESPVIQDFQITQQHKVQVTQDKEFQNTQVIQDNSSIMQEFNTTIIQVKSQVSCQNIHKKKPKLTYKEVQAKLNKPF</sequence>
<evidence type="ECO:0000313" key="2">
    <source>
        <dbReference type="Proteomes" id="UP000789702"/>
    </source>
</evidence>
<keyword evidence="2" id="KW-1185">Reference proteome</keyword>
<evidence type="ECO:0000313" key="1">
    <source>
        <dbReference type="EMBL" id="CAG8681012.1"/>
    </source>
</evidence>
<dbReference type="Proteomes" id="UP000789702">
    <property type="component" value="Unassembled WGS sequence"/>
</dbReference>
<accession>A0ACA9NXB5</accession>
<protein>
    <submittedName>
        <fullName evidence="1">7649_t:CDS:1</fullName>
    </submittedName>
</protein>
<name>A0ACA9NXB5_9GLOM</name>
<comment type="caution">
    <text evidence="1">The sequence shown here is derived from an EMBL/GenBank/DDBJ whole genome shotgun (WGS) entry which is preliminary data.</text>
</comment>
<reference evidence="1" key="1">
    <citation type="submission" date="2021-06" db="EMBL/GenBank/DDBJ databases">
        <authorList>
            <person name="Kallberg Y."/>
            <person name="Tangrot J."/>
            <person name="Rosling A."/>
        </authorList>
    </citation>
    <scope>NUCLEOTIDE SEQUENCE</scope>
    <source>
        <strain evidence="1">IL203A</strain>
    </source>
</reference>
<feature type="non-terminal residue" evidence="1">
    <location>
        <position position="1"/>
    </location>
</feature>
<gene>
    <name evidence="1" type="ORF">DHETER_LOCUS10654</name>
</gene>
<organism evidence="1 2">
    <name type="scientific">Dentiscutata heterogama</name>
    <dbReference type="NCBI Taxonomy" id="1316150"/>
    <lineage>
        <taxon>Eukaryota</taxon>
        <taxon>Fungi</taxon>
        <taxon>Fungi incertae sedis</taxon>
        <taxon>Mucoromycota</taxon>
        <taxon>Glomeromycotina</taxon>
        <taxon>Glomeromycetes</taxon>
        <taxon>Diversisporales</taxon>
        <taxon>Gigasporaceae</taxon>
        <taxon>Dentiscutata</taxon>
    </lineage>
</organism>
<proteinExistence type="predicted"/>